<dbReference type="EMBL" id="LVHD01000046">
    <property type="protein sequence ID" value="OAG75467.1"/>
    <property type="molecule type" value="Genomic_DNA"/>
</dbReference>
<organism evidence="1 2">
    <name type="scientific">Acetobacter malorum</name>
    <dbReference type="NCBI Taxonomy" id="178901"/>
    <lineage>
        <taxon>Bacteria</taxon>
        <taxon>Pseudomonadati</taxon>
        <taxon>Pseudomonadota</taxon>
        <taxon>Alphaproteobacteria</taxon>
        <taxon>Acetobacterales</taxon>
        <taxon>Acetobacteraceae</taxon>
        <taxon>Acetobacter</taxon>
    </lineage>
</organism>
<sequence length="81" mass="9128">MQQIYKTDRPFIGDGMKSDEGFFARVGFNVLENLVFIIDEAIAIFMRSVFDFRHGISPVCCGLRRENGVDRVAKANVARDG</sequence>
<reference evidence="1 2" key="1">
    <citation type="submission" date="2016-03" db="EMBL/GenBank/DDBJ databases">
        <title>Draft genome sequence of Acetobacter malorum CECT 7742, a strain isolated from strawberry vinegar.</title>
        <authorList>
            <person name="Sainz F."/>
            <person name="Mas A."/>
            <person name="Torija M.J."/>
        </authorList>
    </citation>
    <scope>NUCLEOTIDE SEQUENCE [LARGE SCALE GENOMIC DNA]</scope>
    <source>
        <strain evidence="1 2">CECT 7742</strain>
    </source>
</reference>
<proteinExistence type="predicted"/>
<comment type="caution">
    <text evidence="1">The sequence shown here is derived from an EMBL/GenBank/DDBJ whole genome shotgun (WGS) entry which is preliminary data.</text>
</comment>
<evidence type="ECO:0000313" key="2">
    <source>
        <dbReference type="Proteomes" id="UP000077349"/>
    </source>
</evidence>
<protein>
    <submittedName>
        <fullName evidence="1">Uncharacterized protein</fullName>
    </submittedName>
</protein>
<dbReference type="Proteomes" id="UP000077349">
    <property type="component" value="Unassembled WGS sequence"/>
</dbReference>
<dbReference type="AlphaFoldDB" id="A0A177G7C5"/>
<name>A0A177G7C5_9PROT</name>
<gene>
    <name evidence="1" type="ORF">Amal_03367</name>
</gene>
<accession>A0A177G7C5</accession>
<evidence type="ECO:0000313" key="1">
    <source>
        <dbReference type="EMBL" id="OAG75467.1"/>
    </source>
</evidence>